<reference evidence="1" key="1">
    <citation type="submission" date="2023-03" db="EMBL/GenBank/DDBJ databases">
        <title>Massive genome expansion in bonnet fungi (Mycena s.s.) driven by repeated elements and novel gene families across ecological guilds.</title>
        <authorList>
            <consortium name="Lawrence Berkeley National Laboratory"/>
            <person name="Harder C.B."/>
            <person name="Miyauchi S."/>
            <person name="Viragh M."/>
            <person name="Kuo A."/>
            <person name="Thoen E."/>
            <person name="Andreopoulos B."/>
            <person name="Lu D."/>
            <person name="Skrede I."/>
            <person name="Drula E."/>
            <person name="Henrissat B."/>
            <person name="Morin E."/>
            <person name="Kohler A."/>
            <person name="Barry K."/>
            <person name="LaButti K."/>
            <person name="Morin E."/>
            <person name="Salamov A."/>
            <person name="Lipzen A."/>
            <person name="Mereny Z."/>
            <person name="Hegedus B."/>
            <person name="Baldrian P."/>
            <person name="Stursova M."/>
            <person name="Weitz H."/>
            <person name="Taylor A."/>
            <person name="Grigoriev I.V."/>
            <person name="Nagy L.G."/>
            <person name="Martin F."/>
            <person name="Kauserud H."/>
        </authorList>
    </citation>
    <scope>NUCLEOTIDE SEQUENCE</scope>
    <source>
        <strain evidence="1">CBHHK182m</strain>
    </source>
</reference>
<dbReference type="Proteomes" id="UP001215598">
    <property type="component" value="Unassembled WGS sequence"/>
</dbReference>
<dbReference type="AlphaFoldDB" id="A0AAD7NWT6"/>
<evidence type="ECO:0000313" key="1">
    <source>
        <dbReference type="EMBL" id="KAJ7778422.1"/>
    </source>
</evidence>
<keyword evidence="2" id="KW-1185">Reference proteome</keyword>
<dbReference type="EMBL" id="JARKIB010000007">
    <property type="protein sequence ID" value="KAJ7778422.1"/>
    <property type="molecule type" value="Genomic_DNA"/>
</dbReference>
<evidence type="ECO:0000313" key="2">
    <source>
        <dbReference type="Proteomes" id="UP001215598"/>
    </source>
</evidence>
<organism evidence="1 2">
    <name type="scientific">Mycena metata</name>
    <dbReference type="NCBI Taxonomy" id="1033252"/>
    <lineage>
        <taxon>Eukaryota</taxon>
        <taxon>Fungi</taxon>
        <taxon>Dikarya</taxon>
        <taxon>Basidiomycota</taxon>
        <taxon>Agaricomycotina</taxon>
        <taxon>Agaricomycetes</taxon>
        <taxon>Agaricomycetidae</taxon>
        <taxon>Agaricales</taxon>
        <taxon>Marasmiineae</taxon>
        <taxon>Mycenaceae</taxon>
        <taxon>Mycena</taxon>
    </lineage>
</organism>
<gene>
    <name evidence="1" type="ORF">B0H16DRAFT_886622</name>
</gene>
<comment type="caution">
    <text evidence="1">The sequence shown here is derived from an EMBL/GenBank/DDBJ whole genome shotgun (WGS) entry which is preliminary data.</text>
</comment>
<accession>A0AAD7NWT6</accession>
<name>A0AAD7NWT6_9AGAR</name>
<protein>
    <submittedName>
        <fullName evidence="1">Uncharacterized protein</fullName>
    </submittedName>
</protein>
<sequence>MTIQVRTYQALTLFLQEACGAGIPGQSPTAIVEWQRTLDKYQAKKNGDVVNAIVESLECRETLLKLSSEIGLANDSNLRAALRTDEEWIMKLLMSTFNVEEDVLLLEGESAQCFLDVAQDVMSPTPCLIFTRF</sequence>
<proteinExistence type="predicted"/>